<name>A0A9D6L7X4_UNCEI</name>
<dbReference type="AlphaFoldDB" id="A0A9D6L7X4"/>
<accession>A0A9D6L7X4</accession>
<proteinExistence type="predicted"/>
<sequence length="543" mass="56621">MVEACTDGAHGTFVAWQEETSAGVGVLRVQHLLVSGDLDPAWPTAGAVAVATSAARTELFALPDRLGGLYLFWQEGGTLQALRMDGTGAVATGWPSQPVGGVRRTTGAAGGRVLGSISNYSQRASLIEDGSHGFYGAWMNDAGALMAIHLGPSNTGAGGWPNGPLQLADSDHRVNLWPHVALAPDGGAFLAWATWSTNGNTSSGSWLLHRLTPAGIDTSGWPPSGLSFGDFHLEYLNLATHASLLDLAVDGRGGAFLLIANPVSAATYYATLETRLYRVQGSGIPAVGWPAAGRVDPYAQTVLPTDGYGPSPDASFRLLYDDRDGALVGSFTSTADTPIGMSFDDLNSAGARMTGIGAWVANGYELVSGGGGEVFLAEFNPKGPYQPYEPNAYLRVKDASTTLYSEYQSQIVVTFYGDIGLASTEDGGAVFVWSQVRDRVGLIARKFSRFGEVTGVAPPASGPPGLHQLRFERGVGVRASITAPDGGRLDLFDIAGRRIATVAIGAGDRDATIPGTGAIAPGLYFGRLVAGAARFTGKVLVTR</sequence>
<reference evidence="1" key="1">
    <citation type="submission" date="2020-07" db="EMBL/GenBank/DDBJ databases">
        <title>Huge and variable diversity of episymbiotic CPR bacteria and DPANN archaea in groundwater ecosystems.</title>
        <authorList>
            <person name="He C.Y."/>
            <person name="Keren R."/>
            <person name="Whittaker M."/>
            <person name="Farag I.F."/>
            <person name="Doudna J."/>
            <person name="Cate J.H.D."/>
            <person name="Banfield J.F."/>
        </authorList>
    </citation>
    <scope>NUCLEOTIDE SEQUENCE</scope>
    <source>
        <strain evidence="1">NC_groundwater_928_Pr1_S-0.2um_72_17</strain>
    </source>
</reference>
<comment type="caution">
    <text evidence="1">The sequence shown here is derived from an EMBL/GenBank/DDBJ whole genome shotgun (WGS) entry which is preliminary data.</text>
</comment>
<organism evidence="1 2">
    <name type="scientific">Eiseniibacteriota bacterium</name>
    <dbReference type="NCBI Taxonomy" id="2212470"/>
    <lineage>
        <taxon>Bacteria</taxon>
        <taxon>Candidatus Eiseniibacteriota</taxon>
    </lineage>
</organism>
<dbReference type="EMBL" id="JACQAY010000273">
    <property type="protein sequence ID" value="MBI3540256.1"/>
    <property type="molecule type" value="Genomic_DNA"/>
</dbReference>
<evidence type="ECO:0000313" key="1">
    <source>
        <dbReference type="EMBL" id="MBI3540256.1"/>
    </source>
</evidence>
<dbReference type="Proteomes" id="UP000807850">
    <property type="component" value="Unassembled WGS sequence"/>
</dbReference>
<gene>
    <name evidence="1" type="ORF">HY076_08295</name>
</gene>
<evidence type="ECO:0000313" key="2">
    <source>
        <dbReference type="Proteomes" id="UP000807850"/>
    </source>
</evidence>
<evidence type="ECO:0008006" key="3">
    <source>
        <dbReference type="Google" id="ProtNLM"/>
    </source>
</evidence>
<protein>
    <recommendedName>
        <fullName evidence="3">T9SS type A sorting domain-containing protein</fullName>
    </recommendedName>
</protein>